<sequence length="116" mass="12764">MCDLQINVPIHETGSKNPSHVVPQHNAPLIWQAARAAGRRPMPQAVRCSLGGPRQRTARGRVIHAAAFIMQSGLRPPHAKEHRTPHDLGSLLERAAADPRAGVSAIDYRNLNVHRR</sequence>
<organism evidence="1 2">
    <name type="scientific">Iphiclides podalirius</name>
    <name type="common">scarce swallowtail</name>
    <dbReference type="NCBI Taxonomy" id="110791"/>
    <lineage>
        <taxon>Eukaryota</taxon>
        <taxon>Metazoa</taxon>
        <taxon>Ecdysozoa</taxon>
        <taxon>Arthropoda</taxon>
        <taxon>Hexapoda</taxon>
        <taxon>Insecta</taxon>
        <taxon>Pterygota</taxon>
        <taxon>Neoptera</taxon>
        <taxon>Endopterygota</taxon>
        <taxon>Lepidoptera</taxon>
        <taxon>Glossata</taxon>
        <taxon>Ditrysia</taxon>
        <taxon>Papilionoidea</taxon>
        <taxon>Papilionidae</taxon>
        <taxon>Papilioninae</taxon>
        <taxon>Iphiclides</taxon>
    </lineage>
</organism>
<dbReference type="Proteomes" id="UP000837857">
    <property type="component" value="Chromosome 9"/>
</dbReference>
<evidence type="ECO:0000313" key="2">
    <source>
        <dbReference type="Proteomes" id="UP000837857"/>
    </source>
</evidence>
<keyword evidence="2" id="KW-1185">Reference proteome</keyword>
<name>A0ABN8J8U2_9NEOP</name>
<protein>
    <submittedName>
        <fullName evidence="1">Uncharacterized protein</fullName>
    </submittedName>
</protein>
<evidence type="ECO:0000313" key="1">
    <source>
        <dbReference type="EMBL" id="CAH2077297.1"/>
    </source>
</evidence>
<feature type="non-terminal residue" evidence="1">
    <location>
        <position position="116"/>
    </location>
</feature>
<proteinExistence type="predicted"/>
<reference evidence="1" key="1">
    <citation type="submission" date="2022-03" db="EMBL/GenBank/DDBJ databases">
        <authorList>
            <person name="Martin H S."/>
        </authorList>
    </citation>
    <scope>NUCLEOTIDE SEQUENCE</scope>
</reference>
<dbReference type="EMBL" id="OW152821">
    <property type="protein sequence ID" value="CAH2077297.1"/>
    <property type="molecule type" value="Genomic_DNA"/>
</dbReference>
<gene>
    <name evidence="1" type="ORF">IPOD504_LOCUS17642</name>
</gene>
<accession>A0ABN8J8U2</accession>